<feature type="domain" description="Xylose isomerase-like TIM barrel" evidence="2">
    <location>
        <begin position="90"/>
        <end position="235"/>
    </location>
</feature>
<proteinExistence type="predicted"/>
<protein>
    <submittedName>
        <fullName evidence="3">TIM barrel protein</fullName>
    </submittedName>
</protein>
<dbReference type="InterPro" id="IPR050312">
    <property type="entry name" value="IolE/XylAMocC-like"/>
</dbReference>
<dbReference type="InterPro" id="IPR036237">
    <property type="entry name" value="Xyl_isomerase-like_sf"/>
</dbReference>
<evidence type="ECO:0000313" key="3">
    <source>
        <dbReference type="EMBL" id="UYM06346.1"/>
    </source>
</evidence>
<reference evidence="3" key="1">
    <citation type="submission" date="2022-01" db="EMBL/GenBank/DDBJ databases">
        <title>Nocardioidaceae gen. sp. A5X3R13.</title>
        <authorList>
            <person name="Lopez Marin M.A."/>
            <person name="Uhlik O."/>
        </authorList>
    </citation>
    <scope>NUCLEOTIDE SEQUENCE</scope>
    <source>
        <strain evidence="3">A5X3R13</strain>
    </source>
</reference>
<evidence type="ECO:0000256" key="1">
    <source>
        <dbReference type="SAM" id="MobiDB-lite"/>
    </source>
</evidence>
<dbReference type="AlphaFoldDB" id="A0AA46TJA2"/>
<dbReference type="KEGG" id="sgrg:L0C25_04515"/>
<feature type="region of interest" description="Disordered" evidence="1">
    <location>
        <begin position="320"/>
        <end position="339"/>
    </location>
</feature>
<dbReference type="InterPro" id="IPR013022">
    <property type="entry name" value="Xyl_isomerase-like_TIM-brl"/>
</dbReference>
<dbReference type="PANTHER" id="PTHR12110">
    <property type="entry name" value="HYDROXYPYRUVATE ISOMERASE"/>
    <property type="match status" value="1"/>
</dbReference>
<sequence>MADQIELALHSYSRRLRFVHDPDYDVFTFIDEAARRGFAGVNISLSGPDNAHLPPHRHLGGNTPAHLSAVADALRSRGMSVEVDTDTVQPDRLQTAITIAGALGARVLRTFTHHCEPDVLAKTTHELALSRLAAEAADVVVAVENHEEFTSAELVRLVENVDSPHVRLLFDYGNSLPVLEPPAVALASMLPYVVACHLKDVAMISADDSPDSVPATMGVPLGHGHIPVESLTRTLVTGRIRRLALQNVWGYHVPLGKLRPIDPNDPRLGEGDFAYIRPPFSPPIVCFHPESVYTPEQLMALEDHALDVATRNAITLCQRITGGRPSPDEPVSGNRGARS</sequence>
<dbReference type="EMBL" id="CP094970">
    <property type="protein sequence ID" value="UYM06346.1"/>
    <property type="molecule type" value="Genomic_DNA"/>
</dbReference>
<dbReference type="Proteomes" id="UP001164390">
    <property type="component" value="Chromosome"/>
</dbReference>
<dbReference type="Gene3D" id="3.20.20.150">
    <property type="entry name" value="Divalent-metal-dependent TIM barrel enzymes"/>
    <property type="match status" value="1"/>
</dbReference>
<evidence type="ECO:0000313" key="4">
    <source>
        <dbReference type="Proteomes" id="UP001164390"/>
    </source>
</evidence>
<accession>A0AA46TJA2</accession>
<dbReference type="SUPFAM" id="SSF51658">
    <property type="entry name" value="Xylose isomerase-like"/>
    <property type="match status" value="1"/>
</dbReference>
<evidence type="ECO:0000259" key="2">
    <source>
        <dbReference type="Pfam" id="PF01261"/>
    </source>
</evidence>
<dbReference type="PANTHER" id="PTHR12110:SF53">
    <property type="entry name" value="BLR5974 PROTEIN"/>
    <property type="match status" value="1"/>
</dbReference>
<dbReference type="Pfam" id="PF01261">
    <property type="entry name" value="AP_endonuc_2"/>
    <property type="match status" value="1"/>
</dbReference>
<organism evidence="3 4">
    <name type="scientific">Solicola gregarius</name>
    <dbReference type="NCBI Taxonomy" id="2908642"/>
    <lineage>
        <taxon>Bacteria</taxon>
        <taxon>Bacillati</taxon>
        <taxon>Actinomycetota</taxon>
        <taxon>Actinomycetes</taxon>
        <taxon>Propionibacteriales</taxon>
        <taxon>Nocardioidaceae</taxon>
        <taxon>Solicola</taxon>
    </lineage>
</organism>
<name>A0AA46TJA2_9ACTN</name>
<gene>
    <name evidence="3" type="ORF">L0C25_04515</name>
</gene>
<keyword evidence="4" id="KW-1185">Reference proteome</keyword>
<dbReference type="RefSeq" id="WP_271635236.1">
    <property type="nucleotide sequence ID" value="NZ_CP094970.1"/>
</dbReference>